<sequence length="575" mass="60576">MHCRSCELLLEDGISKVQGVQNVCVSYQKGEATIGYGQDVPSRLEVERAIREAGYEIGVKQLATWFSRNPHDYRELGLAFVILLALYFAARGLGILDLSLETQKVTYPMALIVGLVAGISTCMALVGGLILGVSARHAERHPEATSWQKFRPHLYFNVGRILGYAALGGLLGILGGFLKLSNTMLMFLTLAVGVVMVVLGLKLTGVSPRLKDASFTLPASLARLFGISRHQKEYSHRSAMMTGALTFFLPCGFTQAMQIYAISTGSFVQGALVMGLFALGTAPALLSIGGLTSVIKGAVARRFYATVGLAVFLFGMFNVGNAMALAGFNPKTVRTVRATNVADLVNGVQLVRMTQKAAAYIPNSFTVRVGVPVRWVITSESSFSCATALVVPSLGISRNLKPGENVIEFTPKSTGSIPFSCSMGMYRGSFTVVDGSGAAAPAAAAQPATNRASGSSCGSGGGGCGCGGGAKRPVPAASASSIVKQAGDVAAFAKVVDGILIPDTIVVEKGKPVFLTITSDEPPLGCMVAFVNRELGINADQAYPGATLIRFTPQNAGEYDLTCPMGMWRGRVRVR</sequence>
<feature type="transmembrane region" description="Helical" evidence="1">
    <location>
        <begin position="303"/>
        <end position="328"/>
    </location>
</feature>
<accession>A0A1F7UKI5</accession>
<keyword evidence="1" id="KW-0472">Membrane</keyword>
<dbReference type="InterPro" id="IPR039447">
    <property type="entry name" value="UreH-like_TM_dom"/>
</dbReference>
<reference evidence="3 4" key="1">
    <citation type="journal article" date="2016" name="Nat. Commun.">
        <title>Thousands of microbial genomes shed light on interconnected biogeochemical processes in an aquifer system.</title>
        <authorList>
            <person name="Anantharaman K."/>
            <person name="Brown C.T."/>
            <person name="Hug L.A."/>
            <person name="Sharon I."/>
            <person name="Castelle C.J."/>
            <person name="Probst A.J."/>
            <person name="Thomas B.C."/>
            <person name="Singh A."/>
            <person name="Wilkins M.J."/>
            <person name="Karaoz U."/>
            <person name="Brodie E.L."/>
            <person name="Williams K.H."/>
            <person name="Hubbard S.S."/>
            <person name="Banfield J.F."/>
        </authorList>
    </citation>
    <scope>NUCLEOTIDE SEQUENCE [LARGE SCALE GENOMIC DNA]</scope>
</reference>
<dbReference type="AlphaFoldDB" id="A0A1F7UKI5"/>
<dbReference type="PANTHER" id="PTHR42208">
    <property type="entry name" value="HEAVY METAL TRANSPORTER-RELATED"/>
    <property type="match status" value="1"/>
</dbReference>
<dbReference type="InterPro" id="IPR028096">
    <property type="entry name" value="EfeO_Cupredoxin"/>
</dbReference>
<feature type="transmembrane region" description="Helical" evidence="1">
    <location>
        <begin position="239"/>
        <end position="261"/>
    </location>
</feature>
<keyword evidence="1" id="KW-1133">Transmembrane helix</keyword>
<evidence type="ECO:0000313" key="4">
    <source>
        <dbReference type="Proteomes" id="UP000176603"/>
    </source>
</evidence>
<dbReference type="InterPro" id="IPR036163">
    <property type="entry name" value="HMA_dom_sf"/>
</dbReference>
<dbReference type="GO" id="GO:0046872">
    <property type="term" value="F:metal ion binding"/>
    <property type="evidence" value="ECO:0007669"/>
    <property type="project" value="InterPro"/>
</dbReference>
<evidence type="ECO:0000313" key="3">
    <source>
        <dbReference type="EMBL" id="OGL78803.1"/>
    </source>
</evidence>
<protein>
    <recommendedName>
        <fullName evidence="2">HMA domain-containing protein</fullName>
    </recommendedName>
</protein>
<proteinExistence type="predicted"/>
<gene>
    <name evidence="3" type="ORF">A3E39_01420</name>
</gene>
<dbReference type="SUPFAM" id="SSF55008">
    <property type="entry name" value="HMA, heavy metal-associated domain"/>
    <property type="match status" value="1"/>
</dbReference>
<feature type="transmembrane region" description="Helical" evidence="1">
    <location>
        <begin position="154"/>
        <end position="178"/>
    </location>
</feature>
<dbReference type="PROSITE" id="PS50846">
    <property type="entry name" value="HMA_2"/>
    <property type="match status" value="1"/>
</dbReference>
<dbReference type="Proteomes" id="UP000176603">
    <property type="component" value="Unassembled WGS sequence"/>
</dbReference>
<evidence type="ECO:0000259" key="2">
    <source>
        <dbReference type="PROSITE" id="PS50846"/>
    </source>
</evidence>
<organism evidence="3 4">
    <name type="scientific">Candidatus Uhrbacteria bacterium RIFCSPHIGHO2_12_FULL_60_25</name>
    <dbReference type="NCBI Taxonomy" id="1802399"/>
    <lineage>
        <taxon>Bacteria</taxon>
        <taxon>Candidatus Uhriibacteriota</taxon>
    </lineage>
</organism>
<comment type="caution">
    <text evidence="3">The sequence shown here is derived from an EMBL/GenBank/DDBJ whole genome shotgun (WGS) entry which is preliminary data.</text>
</comment>
<dbReference type="Gene3D" id="3.30.70.100">
    <property type="match status" value="1"/>
</dbReference>
<evidence type="ECO:0000256" key="1">
    <source>
        <dbReference type="SAM" id="Phobius"/>
    </source>
</evidence>
<feature type="transmembrane region" description="Helical" evidence="1">
    <location>
        <begin position="267"/>
        <end position="291"/>
    </location>
</feature>
<dbReference type="PANTHER" id="PTHR42208:SF1">
    <property type="entry name" value="HEAVY METAL TRANSPORTER"/>
    <property type="match status" value="1"/>
</dbReference>
<feature type="domain" description="HMA" evidence="2">
    <location>
        <begin position="1"/>
        <end position="58"/>
    </location>
</feature>
<dbReference type="InterPro" id="IPR008972">
    <property type="entry name" value="Cupredoxin"/>
</dbReference>
<dbReference type="SUPFAM" id="SSF49503">
    <property type="entry name" value="Cupredoxins"/>
    <property type="match status" value="2"/>
</dbReference>
<feature type="transmembrane region" description="Helical" evidence="1">
    <location>
        <begin position="108"/>
        <end position="133"/>
    </location>
</feature>
<dbReference type="CDD" id="cd00371">
    <property type="entry name" value="HMA"/>
    <property type="match status" value="1"/>
</dbReference>
<dbReference type="Pfam" id="PF00403">
    <property type="entry name" value="HMA"/>
    <property type="match status" value="1"/>
</dbReference>
<dbReference type="Pfam" id="PF13386">
    <property type="entry name" value="DsbD_2"/>
    <property type="match status" value="1"/>
</dbReference>
<dbReference type="Pfam" id="PF13473">
    <property type="entry name" value="Cupredoxin_1"/>
    <property type="match status" value="2"/>
</dbReference>
<feature type="transmembrane region" description="Helical" evidence="1">
    <location>
        <begin position="184"/>
        <end position="201"/>
    </location>
</feature>
<dbReference type="STRING" id="1802399.A3E39_01420"/>
<feature type="transmembrane region" description="Helical" evidence="1">
    <location>
        <begin position="76"/>
        <end position="96"/>
    </location>
</feature>
<dbReference type="InterPro" id="IPR006121">
    <property type="entry name" value="HMA_dom"/>
</dbReference>
<dbReference type="EMBL" id="MGEH01000024">
    <property type="protein sequence ID" value="OGL78803.1"/>
    <property type="molecule type" value="Genomic_DNA"/>
</dbReference>
<dbReference type="Gene3D" id="2.60.40.420">
    <property type="entry name" value="Cupredoxins - blue copper proteins"/>
    <property type="match status" value="2"/>
</dbReference>
<name>A0A1F7UKI5_9BACT</name>
<keyword evidence="1" id="KW-0812">Transmembrane</keyword>